<dbReference type="Gene3D" id="3.30.70.270">
    <property type="match status" value="1"/>
</dbReference>
<accession>A0A7W4W6X7</accession>
<reference evidence="5 6" key="1">
    <citation type="submission" date="2020-08" db="EMBL/GenBank/DDBJ databases">
        <title>Genomic Encyclopedia of Type Strains, Phase III (KMG-III): the genomes of soil and plant-associated and newly described type strains.</title>
        <authorList>
            <person name="Whitman W."/>
        </authorList>
    </citation>
    <scope>NUCLEOTIDE SEQUENCE [LARGE SCALE GENOMIC DNA]</scope>
    <source>
        <strain evidence="5 6">CECT 8654</strain>
    </source>
</reference>
<dbReference type="SUPFAM" id="SSF55073">
    <property type="entry name" value="Nucleotide cyclase"/>
    <property type="match status" value="1"/>
</dbReference>
<dbReference type="SMART" id="SM00267">
    <property type="entry name" value="GGDEF"/>
    <property type="match status" value="1"/>
</dbReference>
<evidence type="ECO:0000256" key="2">
    <source>
        <dbReference type="ARBA" id="ARBA00012528"/>
    </source>
</evidence>
<comment type="caution">
    <text evidence="5">The sequence shown here is derived from an EMBL/GenBank/DDBJ whole genome shotgun (WGS) entry which is preliminary data.</text>
</comment>
<dbReference type="EC" id="2.7.7.65" evidence="2"/>
<organism evidence="5 6">
    <name type="scientific">Litorivivens lipolytica</name>
    <dbReference type="NCBI Taxonomy" id="1524264"/>
    <lineage>
        <taxon>Bacteria</taxon>
        <taxon>Pseudomonadati</taxon>
        <taxon>Pseudomonadota</taxon>
        <taxon>Gammaproteobacteria</taxon>
        <taxon>Litorivivens</taxon>
    </lineage>
</organism>
<feature type="transmembrane region" description="Helical" evidence="3">
    <location>
        <begin position="199"/>
        <end position="217"/>
    </location>
</feature>
<evidence type="ECO:0000259" key="4">
    <source>
        <dbReference type="PROSITE" id="PS50887"/>
    </source>
</evidence>
<feature type="domain" description="GGDEF" evidence="4">
    <location>
        <begin position="263"/>
        <end position="399"/>
    </location>
</feature>
<dbReference type="RefSeq" id="WP_183411389.1">
    <property type="nucleotide sequence ID" value="NZ_JACHWY010000003.1"/>
</dbReference>
<dbReference type="FunFam" id="3.30.70.270:FF:000001">
    <property type="entry name" value="Diguanylate cyclase domain protein"/>
    <property type="match status" value="1"/>
</dbReference>
<evidence type="ECO:0000313" key="5">
    <source>
        <dbReference type="EMBL" id="MBB3048608.1"/>
    </source>
</evidence>
<dbReference type="InterPro" id="IPR000160">
    <property type="entry name" value="GGDEF_dom"/>
</dbReference>
<dbReference type="InterPro" id="IPR043128">
    <property type="entry name" value="Rev_trsase/Diguanyl_cyclase"/>
</dbReference>
<name>A0A7W4W6X7_9GAMM</name>
<dbReference type="NCBIfam" id="TIGR00254">
    <property type="entry name" value="GGDEF"/>
    <property type="match status" value="1"/>
</dbReference>
<dbReference type="CDD" id="cd01949">
    <property type="entry name" value="GGDEF"/>
    <property type="match status" value="1"/>
</dbReference>
<keyword evidence="3" id="KW-1133">Transmembrane helix</keyword>
<dbReference type="InterPro" id="IPR029787">
    <property type="entry name" value="Nucleotide_cyclase"/>
</dbReference>
<dbReference type="PANTHER" id="PTHR45138">
    <property type="entry name" value="REGULATORY COMPONENTS OF SENSORY TRANSDUCTION SYSTEM"/>
    <property type="match status" value="1"/>
</dbReference>
<dbReference type="AlphaFoldDB" id="A0A7W4W6X7"/>
<feature type="transmembrane region" description="Helical" evidence="3">
    <location>
        <begin position="119"/>
        <end position="138"/>
    </location>
</feature>
<evidence type="ECO:0000256" key="1">
    <source>
        <dbReference type="ARBA" id="ARBA00001946"/>
    </source>
</evidence>
<dbReference type="Pfam" id="PF00990">
    <property type="entry name" value="GGDEF"/>
    <property type="match status" value="1"/>
</dbReference>
<comment type="cofactor">
    <cofactor evidence="1">
        <name>Mg(2+)</name>
        <dbReference type="ChEBI" id="CHEBI:18420"/>
    </cofactor>
</comment>
<dbReference type="Proteomes" id="UP000537130">
    <property type="component" value="Unassembled WGS sequence"/>
</dbReference>
<evidence type="ECO:0000256" key="3">
    <source>
        <dbReference type="SAM" id="Phobius"/>
    </source>
</evidence>
<evidence type="ECO:0000313" key="6">
    <source>
        <dbReference type="Proteomes" id="UP000537130"/>
    </source>
</evidence>
<feature type="transmembrane region" description="Helical" evidence="3">
    <location>
        <begin position="54"/>
        <end position="73"/>
    </location>
</feature>
<keyword evidence="3" id="KW-0472">Membrane</keyword>
<proteinExistence type="predicted"/>
<dbReference type="GO" id="GO:0005886">
    <property type="term" value="C:plasma membrane"/>
    <property type="evidence" value="ECO:0007669"/>
    <property type="project" value="TreeGrafter"/>
</dbReference>
<feature type="transmembrane region" description="Helical" evidence="3">
    <location>
        <begin position="144"/>
        <end position="162"/>
    </location>
</feature>
<dbReference type="PANTHER" id="PTHR45138:SF24">
    <property type="entry name" value="DIGUANYLATE CYCLASE DGCC-RELATED"/>
    <property type="match status" value="1"/>
</dbReference>
<sequence>MPSLGIDPTMQGVGDRRATPVGRIVRRRMGEVYRARFNAEDEERFKVYCDESRAVFRIIFMLAGSALALGLLAIDYFLPGLPADFLQMRERQVFGVMVPLPLLAAASAYLPRFRRHSEMLVTVTVAASSLMLIIQRYIGASLGLDVPLALIALPIFIGLLLCRVRWNMMLPSLVGTYLLTVITELAIRQPTVEASAYLYSYTLLVITFAGGAWVVEVQNRLTWLRRDYLRRLSSIDPLTGLLNKRAFNREYQRLYSLAQREQRPLCVVLLDLDHFKAYNDHYGHPEGDRCLKQITELLQTQTRRASDIVARVGGEEFAVVWFGLEKNSATNMVNALLEDIRRLNIPHAKTGTGANRVTASAGARWLLPQRQSSPAALLHEADVLLYAAKNTGRDTFKLD</sequence>
<dbReference type="GO" id="GO:0052621">
    <property type="term" value="F:diguanylate cyclase activity"/>
    <property type="evidence" value="ECO:0007669"/>
    <property type="project" value="UniProtKB-EC"/>
</dbReference>
<protein>
    <recommendedName>
        <fullName evidence="2">diguanylate cyclase</fullName>
        <ecNumber evidence="2">2.7.7.65</ecNumber>
    </recommendedName>
</protein>
<keyword evidence="3" id="KW-0812">Transmembrane</keyword>
<keyword evidence="6" id="KW-1185">Reference proteome</keyword>
<dbReference type="GO" id="GO:1902201">
    <property type="term" value="P:negative regulation of bacterial-type flagellum-dependent cell motility"/>
    <property type="evidence" value="ECO:0007669"/>
    <property type="project" value="TreeGrafter"/>
</dbReference>
<feature type="transmembrane region" description="Helical" evidence="3">
    <location>
        <begin position="93"/>
        <end position="110"/>
    </location>
</feature>
<dbReference type="InterPro" id="IPR050469">
    <property type="entry name" value="Diguanylate_Cyclase"/>
</dbReference>
<dbReference type="EMBL" id="JACHWY010000003">
    <property type="protein sequence ID" value="MBB3048608.1"/>
    <property type="molecule type" value="Genomic_DNA"/>
</dbReference>
<dbReference type="GO" id="GO:0043709">
    <property type="term" value="P:cell adhesion involved in single-species biofilm formation"/>
    <property type="evidence" value="ECO:0007669"/>
    <property type="project" value="TreeGrafter"/>
</dbReference>
<feature type="transmembrane region" description="Helical" evidence="3">
    <location>
        <begin position="169"/>
        <end position="187"/>
    </location>
</feature>
<gene>
    <name evidence="5" type="ORF">FHR99_002882</name>
</gene>
<dbReference type="PROSITE" id="PS50887">
    <property type="entry name" value="GGDEF"/>
    <property type="match status" value="1"/>
</dbReference>